<organism evidence="1 2">
    <name type="scientific">Allacma fusca</name>
    <dbReference type="NCBI Taxonomy" id="39272"/>
    <lineage>
        <taxon>Eukaryota</taxon>
        <taxon>Metazoa</taxon>
        <taxon>Ecdysozoa</taxon>
        <taxon>Arthropoda</taxon>
        <taxon>Hexapoda</taxon>
        <taxon>Collembola</taxon>
        <taxon>Symphypleona</taxon>
        <taxon>Sminthuridae</taxon>
        <taxon>Allacma</taxon>
    </lineage>
</organism>
<protein>
    <submittedName>
        <fullName evidence="1">Uncharacterized protein</fullName>
    </submittedName>
</protein>
<dbReference type="Proteomes" id="UP000708208">
    <property type="component" value="Unassembled WGS sequence"/>
</dbReference>
<feature type="non-terminal residue" evidence="1">
    <location>
        <position position="61"/>
    </location>
</feature>
<gene>
    <name evidence="1" type="ORF">AFUS01_LOCUS38194</name>
</gene>
<reference evidence="1" key="1">
    <citation type="submission" date="2021-06" db="EMBL/GenBank/DDBJ databases">
        <authorList>
            <person name="Hodson N. C."/>
            <person name="Mongue J. A."/>
            <person name="Jaron S. K."/>
        </authorList>
    </citation>
    <scope>NUCLEOTIDE SEQUENCE</scope>
</reference>
<keyword evidence="2" id="KW-1185">Reference proteome</keyword>
<dbReference type="EMBL" id="CAJVCH010546819">
    <property type="protein sequence ID" value="CAG7828252.1"/>
    <property type="molecule type" value="Genomic_DNA"/>
</dbReference>
<evidence type="ECO:0000313" key="1">
    <source>
        <dbReference type="EMBL" id="CAG7828252.1"/>
    </source>
</evidence>
<accession>A0A8J2PG32</accession>
<evidence type="ECO:0000313" key="2">
    <source>
        <dbReference type="Proteomes" id="UP000708208"/>
    </source>
</evidence>
<comment type="caution">
    <text evidence="1">The sequence shown here is derived from an EMBL/GenBank/DDBJ whole genome shotgun (WGS) entry which is preliminary data.</text>
</comment>
<dbReference type="AlphaFoldDB" id="A0A8J2PG32"/>
<name>A0A8J2PG32_9HEXA</name>
<sequence>MIPLDVSNSIDVQIGAQAMLRFINTKLRKWHQCAQLKIHEIVRAQMRVTEDQFVTKEEDSE</sequence>
<proteinExistence type="predicted"/>